<evidence type="ECO:0000313" key="3">
    <source>
        <dbReference type="EMBL" id="PTE14279.1"/>
    </source>
</evidence>
<dbReference type="InterPro" id="IPR006076">
    <property type="entry name" value="FAD-dep_OxRdtase"/>
</dbReference>
<dbReference type="PANTHER" id="PTHR13847">
    <property type="entry name" value="SARCOSINE DEHYDROGENASE-RELATED"/>
    <property type="match status" value="1"/>
</dbReference>
<dbReference type="Gene3D" id="3.50.50.60">
    <property type="entry name" value="FAD/NAD(P)-binding domain"/>
    <property type="match status" value="1"/>
</dbReference>
<evidence type="ECO:0000256" key="1">
    <source>
        <dbReference type="ARBA" id="ARBA00023002"/>
    </source>
</evidence>
<evidence type="ECO:0000313" key="4">
    <source>
        <dbReference type="Proteomes" id="UP000241362"/>
    </source>
</evidence>
<dbReference type="Gene3D" id="3.30.9.10">
    <property type="entry name" value="D-Amino Acid Oxidase, subunit A, domain 2"/>
    <property type="match status" value="1"/>
</dbReference>
<proteinExistence type="predicted"/>
<protein>
    <submittedName>
        <fullName evidence="3">FAD-dependent oxidoreductase</fullName>
    </submittedName>
</protein>
<comment type="caution">
    <text evidence="3">The sequence shown here is derived from an EMBL/GenBank/DDBJ whole genome shotgun (WGS) entry which is preliminary data.</text>
</comment>
<dbReference type="AlphaFoldDB" id="A0A2T4J8Q2"/>
<keyword evidence="1" id="KW-0560">Oxidoreductase</keyword>
<dbReference type="GO" id="GO:0016491">
    <property type="term" value="F:oxidoreductase activity"/>
    <property type="evidence" value="ECO:0007669"/>
    <property type="project" value="UniProtKB-KW"/>
</dbReference>
<accession>A0A2T4J8Q2</accession>
<reference evidence="3 4" key="1">
    <citation type="submission" date="2018-03" db="EMBL/GenBank/DDBJ databases">
        <title>Rhodobacter blasticus.</title>
        <authorList>
            <person name="Meyer T.E."/>
            <person name="Miller S."/>
            <person name="Lodha T."/>
            <person name="Gandham S."/>
            <person name="Chintalapati S."/>
            <person name="Chintalapati V.R."/>
        </authorList>
    </citation>
    <scope>NUCLEOTIDE SEQUENCE [LARGE SCALE GENOMIC DNA]</scope>
    <source>
        <strain evidence="3 4">DSM 2131</strain>
    </source>
</reference>
<dbReference type="RefSeq" id="WP_107673350.1">
    <property type="nucleotide sequence ID" value="NZ_PZKE01000008.1"/>
</dbReference>
<dbReference type="PANTHER" id="PTHR13847:SF281">
    <property type="entry name" value="FAD DEPENDENT OXIDOREDUCTASE DOMAIN-CONTAINING PROTEIN"/>
    <property type="match status" value="1"/>
</dbReference>
<dbReference type="InterPro" id="IPR036188">
    <property type="entry name" value="FAD/NAD-bd_sf"/>
</dbReference>
<dbReference type="Pfam" id="PF01266">
    <property type="entry name" value="DAO"/>
    <property type="match status" value="1"/>
</dbReference>
<dbReference type="SUPFAM" id="SSF51905">
    <property type="entry name" value="FAD/NAD(P)-binding domain"/>
    <property type="match status" value="1"/>
</dbReference>
<organism evidence="3 4">
    <name type="scientific">Fuscovulum blasticum DSM 2131</name>
    <dbReference type="NCBI Taxonomy" id="1188250"/>
    <lineage>
        <taxon>Bacteria</taxon>
        <taxon>Pseudomonadati</taxon>
        <taxon>Pseudomonadota</taxon>
        <taxon>Alphaproteobacteria</taxon>
        <taxon>Rhodobacterales</taxon>
        <taxon>Paracoccaceae</taxon>
        <taxon>Pseudogemmobacter</taxon>
    </lineage>
</organism>
<sequence length="435" mass="46805">MAANLLHANDRPGEYPASYYAATATPLAPFPALAGDTTADVCIVGGGYTGLSAALHLAERGLSVVLLEAHRVGFGASGRNGGQVGSGQRQDQVWLEKVAGRENARRFWHLAEDAKQIVRDLIARHAMPVTFYPGIVHACWTDTEVRELHLYGEKLHRDYGYDQLEPLDREGIHAIVGSPVYKGGEVDRGAGHLHPLNFALGLAAAAAKAGARLHERSEVVKIDHGAKPVVTTASGRVTCDHVILAANGYLGGLEPRVAARVMPINNFMVATEPLGARAKDILSEPVAACDTKFVVNYWRLSEDNRLLFGGGESYGYRFPDLVKTVTRPMLEVYPQLKGVKIDHAWGGTLAITLNRMPCFTRVRPNVLSASGYSGHGVALATLAGKLLAEAVSSQSAGFDLMASLPQPRFPGGAALRWPLLVLAMSWYSARDRIGF</sequence>
<name>A0A2T4J8Q2_FUSBL</name>
<dbReference type="EMBL" id="PZKE01000008">
    <property type="protein sequence ID" value="PTE14279.1"/>
    <property type="molecule type" value="Genomic_DNA"/>
</dbReference>
<feature type="domain" description="FAD dependent oxidoreductase" evidence="2">
    <location>
        <begin position="40"/>
        <end position="389"/>
    </location>
</feature>
<dbReference type="Proteomes" id="UP000241362">
    <property type="component" value="Unassembled WGS sequence"/>
</dbReference>
<evidence type="ECO:0000259" key="2">
    <source>
        <dbReference type="Pfam" id="PF01266"/>
    </source>
</evidence>
<gene>
    <name evidence="3" type="ORF">C5F44_09770</name>
</gene>
<keyword evidence="4" id="KW-1185">Reference proteome</keyword>
<dbReference type="GO" id="GO:0005737">
    <property type="term" value="C:cytoplasm"/>
    <property type="evidence" value="ECO:0007669"/>
    <property type="project" value="TreeGrafter"/>
</dbReference>